<evidence type="ECO:0000313" key="2">
    <source>
        <dbReference type="Proteomes" id="UP001154282"/>
    </source>
</evidence>
<evidence type="ECO:0000313" key="1">
    <source>
        <dbReference type="EMBL" id="CAI0415078.1"/>
    </source>
</evidence>
<gene>
    <name evidence="1" type="ORF">LITE_LOCUS16502</name>
</gene>
<accession>A0AAV0K1Y8</accession>
<sequence length="55" mass="6549">MHAKRWQIQGGNNLQNCIYRRHAEDLSCKSPSRGRRLRTDLKTEGYQTLIQIRNH</sequence>
<comment type="caution">
    <text evidence="1">The sequence shown here is derived from an EMBL/GenBank/DDBJ whole genome shotgun (WGS) entry which is preliminary data.</text>
</comment>
<proteinExistence type="predicted"/>
<name>A0AAV0K1Y8_9ROSI</name>
<dbReference type="AlphaFoldDB" id="A0AAV0K1Y8"/>
<dbReference type="Proteomes" id="UP001154282">
    <property type="component" value="Unassembled WGS sequence"/>
</dbReference>
<keyword evidence="2" id="KW-1185">Reference proteome</keyword>
<dbReference type="EMBL" id="CAMGYJ010000005">
    <property type="protein sequence ID" value="CAI0415078.1"/>
    <property type="molecule type" value="Genomic_DNA"/>
</dbReference>
<protein>
    <submittedName>
        <fullName evidence="1">Uncharacterized protein</fullName>
    </submittedName>
</protein>
<reference evidence="1" key="1">
    <citation type="submission" date="2022-08" db="EMBL/GenBank/DDBJ databases">
        <authorList>
            <person name="Gutierrez-Valencia J."/>
        </authorList>
    </citation>
    <scope>NUCLEOTIDE SEQUENCE</scope>
</reference>
<organism evidence="1 2">
    <name type="scientific">Linum tenue</name>
    <dbReference type="NCBI Taxonomy" id="586396"/>
    <lineage>
        <taxon>Eukaryota</taxon>
        <taxon>Viridiplantae</taxon>
        <taxon>Streptophyta</taxon>
        <taxon>Embryophyta</taxon>
        <taxon>Tracheophyta</taxon>
        <taxon>Spermatophyta</taxon>
        <taxon>Magnoliopsida</taxon>
        <taxon>eudicotyledons</taxon>
        <taxon>Gunneridae</taxon>
        <taxon>Pentapetalae</taxon>
        <taxon>rosids</taxon>
        <taxon>fabids</taxon>
        <taxon>Malpighiales</taxon>
        <taxon>Linaceae</taxon>
        <taxon>Linum</taxon>
    </lineage>
</organism>